<proteinExistence type="predicted"/>
<dbReference type="EMBL" id="JALJOQ010000024">
    <property type="protein sequence ID" value="KAK9808378.1"/>
    <property type="molecule type" value="Genomic_DNA"/>
</dbReference>
<dbReference type="AlphaFoldDB" id="A0AAW1PIK8"/>
<organism evidence="1 2">
    <name type="scientific">Symbiochloris irregularis</name>
    <dbReference type="NCBI Taxonomy" id="706552"/>
    <lineage>
        <taxon>Eukaryota</taxon>
        <taxon>Viridiplantae</taxon>
        <taxon>Chlorophyta</taxon>
        <taxon>core chlorophytes</taxon>
        <taxon>Trebouxiophyceae</taxon>
        <taxon>Trebouxiales</taxon>
        <taxon>Trebouxiaceae</taxon>
        <taxon>Symbiochloris</taxon>
    </lineage>
</organism>
<reference evidence="1 2" key="1">
    <citation type="journal article" date="2024" name="Nat. Commun.">
        <title>Phylogenomics reveals the evolutionary origins of lichenization in chlorophyte algae.</title>
        <authorList>
            <person name="Puginier C."/>
            <person name="Libourel C."/>
            <person name="Otte J."/>
            <person name="Skaloud P."/>
            <person name="Haon M."/>
            <person name="Grisel S."/>
            <person name="Petersen M."/>
            <person name="Berrin J.G."/>
            <person name="Delaux P.M."/>
            <person name="Dal Grande F."/>
            <person name="Keller J."/>
        </authorList>
    </citation>
    <scope>NUCLEOTIDE SEQUENCE [LARGE SCALE GENOMIC DNA]</scope>
    <source>
        <strain evidence="1 2">SAG 2036</strain>
    </source>
</reference>
<evidence type="ECO:0000313" key="1">
    <source>
        <dbReference type="EMBL" id="KAK9808378.1"/>
    </source>
</evidence>
<comment type="caution">
    <text evidence="1">The sequence shown here is derived from an EMBL/GenBank/DDBJ whole genome shotgun (WGS) entry which is preliminary data.</text>
</comment>
<protein>
    <submittedName>
        <fullName evidence="1">Uncharacterized protein</fullName>
    </submittedName>
</protein>
<keyword evidence="2" id="KW-1185">Reference proteome</keyword>
<name>A0AAW1PIK8_9CHLO</name>
<evidence type="ECO:0000313" key="2">
    <source>
        <dbReference type="Proteomes" id="UP001465755"/>
    </source>
</evidence>
<sequence>MNRQSDDPDDRFLKHRLFVHRNEDVREWAAKGICQRAKQCIYTVPSSLMWCPLHGSNTTTAHKVVILLAFAQADPQRPVHDKRIGFRIFGHNTPQNSWEEEMQIRLSARAIQQWNQLLHSEGFREWEYAKRYFIPMCRHEHLTVDRHIVSDAAAQRLLSWTTTYIMMSAAEVTALEICCQRLNNTSPTLQEGFGPADWQRHIQSKFDTHCMAFLQPDAQKFQNVVEAVLQRHRCPRQYELWQQSDPSQQYWVSVNRPQNVKEFASQVYHARTKQISFKVTSDVMRCTPPQPQSLTAASCTIEILLLGIPKISADKTVGFLLGRLPPGSGDHHPTEAMWFTVPEDVKLQVDQLRRSNQLGLYVKRHIWPRMPERLRLAADGQSEAEACARFDPVVASRVLLNAAQRQPVDPVLQRRVYVHRQELVRQFAEKPFDERVRQCLYTVRAAPGIQVA</sequence>
<gene>
    <name evidence="1" type="ORF">WJX73_008838</name>
</gene>
<accession>A0AAW1PIK8</accession>
<dbReference type="Proteomes" id="UP001465755">
    <property type="component" value="Unassembled WGS sequence"/>
</dbReference>